<dbReference type="EMBL" id="VSSQ01022534">
    <property type="protein sequence ID" value="MPM68911.1"/>
    <property type="molecule type" value="Genomic_DNA"/>
</dbReference>
<gene>
    <name evidence="2" type="ORF">SDC9_115846</name>
</gene>
<feature type="compositionally biased region" description="Basic and acidic residues" evidence="1">
    <location>
        <begin position="112"/>
        <end position="122"/>
    </location>
</feature>
<accession>A0A645BWB0</accession>
<dbReference type="AlphaFoldDB" id="A0A645BWB0"/>
<name>A0A645BWB0_9ZZZZ</name>
<sequence length="133" mass="14764">MASKKLMAQNERICAEIERLTGIFHGLSENTKKVVDPLLKNAAFMTITLEDLQEVIKKKGAVSKYKNGENQFGTKKSPEVEIYNVMIKNLASIIKQLTDIVPMPAVPSNPVHESDTEKKPDPFEIIAGRGRLG</sequence>
<evidence type="ECO:0000313" key="2">
    <source>
        <dbReference type="EMBL" id="MPM68911.1"/>
    </source>
</evidence>
<organism evidence="2">
    <name type="scientific">bioreactor metagenome</name>
    <dbReference type="NCBI Taxonomy" id="1076179"/>
    <lineage>
        <taxon>unclassified sequences</taxon>
        <taxon>metagenomes</taxon>
        <taxon>ecological metagenomes</taxon>
    </lineage>
</organism>
<proteinExistence type="predicted"/>
<evidence type="ECO:0000256" key="1">
    <source>
        <dbReference type="SAM" id="MobiDB-lite"/>
    </source>
</evidence>
<comment type="caution">
    <text evidence="2">The sequence shown here is derived from an EMBL/GenBank/DDBJ whole genome shotgun (WGS) entry which is preliminary data.</text>
</comment>
<reference evidence="2" key="1">
    <citation type="submission" date="2019-08" db="EMBL/GenBank/DDBJ databases">
        <authorList>
            <person name="Kucharzyk K."/>
            <person name="Murdoch R.W."/>
            <person name="Higgins S."/>
            <person name="Loffler F."/>
        </authorList>
    </citation>
    <scope>NUCLEOTIDE SEQUENCE</scope>
</reference>
<feature type="region of interest" description="Disordered" evidence="1">
    <location>
        <begin position="105"/>
        <end position="133"/>
    </location>
</feature>
<protein>
    <submittedName>
        <fullName evidence="2">Uncharacterized protein</fullName>
    </submittedName>
</protein>